<name>A0ABT9IXF3_9BACL</name>
<comment type="caution">
    <text evidence="1">The sequence shown here is derived from an EMBL/GenBank/DDBJ whole genome shotgun (WGS) entry which is preliminary data.</text>
</comment>
<dbReference type="EMBL" id="JAVAMP010000002">
    <property type="protein sequence ID" value="MDP5274044.1"/>
    <property type="molecule type" value="Genomic_DNA"/>
</dbReference>
<keyword evidence="2" id="KW-1185">Reference proteome</keyword>
<gene>
    <name evidence="1" type="ORF">Q5Y73_08000</name>
</gene>
<accession>A0ABT9IXF3</accession>
<evidence type="ECO:0000313" key="2">
    <source>
        <dbReference type="Proteomes" id="UP001231941"/>
    </source>
</evidence>
<proteinExistence type="predicted"/>
<evidence type="ECO:0000313" key="1">
    <source>
        <dbReference type="EMBL" id="MDP5274044.1"/>
    </source>
</evidence>
<protein>
    <submittedName>
        <fullName evidence="1">Uncharacterized protein</fullName>
    </submittedName>
</protein>
<organism evidence="1 2">
    <name type="scientific">Chengkuizengella axinellae</name>
    <dbReference type="NCBI Taxonomy" id="3064388"/>
    <lineage>
        <taxon>Bacteria</taxon>
        <taxon>Bacillati</taxon>
        <taxon>Bacillota</taxon>
        <taxon>Bacilli</taxon>
        <taxon>Bacillales</taxon>
        <taxon>Paenibacillaceae</taxon>
        <taxon>Chengkuizengella</taxon>
    </lineage>
</organism>
<dbReference type="Proteomes" id="UP001231941">
    <property type="component" value="Unassembled WGS sequence"/>
</dbReference>
<sequence length="181" mass="21042">MFEAKSSDLPILNAFIEGMGIELETETNCMNIDELNSTGSSDYYLLRYGCAVKLRDFLLIKQNQQRIDSLHLEFGLFQEVKLSPDGKNLAFLFARNEMNRVIRSNILIMDVENFIELELENEIQAFEYPILDYQWVDNGTIQVMIPELEEYSFDQIDKWNHSSEANKQVKQLNIKIKDSSA</sequence>
<dbReference type="RefSeq" id="WP_305991335.1">
    <property type="nucleotide sequence ID" value="NZ_JAVAMP010000002.1"/>
</dbReference>
<reference evidence="1 2" key="1">
    <citation type="submission" date="2023-08" db="EMBL/GenBank/DDBJ databases">
        <authorList>
            <person name="Park J.-S."/>
        </authorList>
    </citation>
    <scope>NUCLEOTIDE SEQUENCE [LARGE SCALE GENOMIC DNA]</scope>
    <source>
        <strain evidence="1 2">2205SS18-9</strain>
    </source>
</reference>